<dbReference type="AlphaFoldDB" id="A0A381LED9"/>
<evidence type="ECO:0000313" key="1">
    <source>
        <dbReference type="EMBL" id="SUZ12284.1"/>
    </source>
</evidence>
<sequence length="320" mass="36702">MNCVVAVLYLAGVDSWMTNRLVIMHSHISPFYGVYKPPGSDRFPLPASQSQVIRSDIKVSGPGTYNAIYCSSTLEVSKVKEVITQGLTPFSNEEIIPFGNSLLDLNTCREQISALSRGPPSLQPVTIQQLLDLRVCSLSHIITLVHEGKICVNRYKNFDAPPNDQSLLTIKIMTELPLNMFLSSNQIFRTNKKLDEKILAWSQGYLHVFKRATFWERWEKITEFGAENQNALEICKFLYQFNLEKKREIPNKEMNELTLMPIVETEYSGEKKVMDKNENTKLLDQINGITLRTKLPSELVRDDFYLYHDLTRWGKMPTTT</sequence>
<reference evidence="1" key="1">
    <citation type="submission" date="2018-07" db="EMBL/GenBank/DDBJ databases">
        <authorList>
            <person name="Quirk P.G."/>
            <person name="Krulwich T.A."/>
        </authorList>
    </citation>
    <scope>NUCLEOTIDE SEQUENCE</scope>
    <source>
        <strain evidence="1">96224</strain>
    </source>
</reference>
<feature type="non-terminal residue" evidence="1">
    <location>
        <position position="320"/>
    </location>
</feature>
<proteinExistence type="predicted"/>
<dbReference type="EMBL" id="UIGY01000164">
    <property type="protein sequence ID" value="SUZ12284.1"/>
    <property type="molecule type" value="Genomic_DNA"/>
</dbReference>
<dbReference type="OrthoDB" id="10315534at2759"/>
<name>A0A381LED9_BLUGR</name>
<protein>
    <submittedName>
        <fullName evidence="1">BgtA-21304</fullName>
    </submittedName>
</protein>
<gene>
    <name evidence="1" type="ORF">BGT96224V2_LOCUS5452</name>
</gene>
<accession>A0A381LED9</accession>
<organism evidence="1">
    <name type="scientific">Blumeria graminis f. sp. tritici 96224</name>
    <dbReference type="NCBI Taxonomy" id="1268274"/>
    <lineage>
        <taxon>Eukaryota</taxon>
        <taxon>Fungi</taxon>
        <taxon>Dikarya</taxon>
        <taxon>Ascomycota</taxon>
        <taxon>Pezizomycotina</taxon>
        <taxon>Leotiomycetes</taxon>
        <taxon>Erysiphales</taxon>
        <taxon>Erysiphaceae</taxon>
        <taxon>Blumeria</taxon>
    </lineage>
</organism>